<dbReference type="EMBL" id="JBJQOH010000006">
    <property type="protein sequence ID" value="KAL3682407.1"/>
    <property type="molecule type" value="Genomic_DNA"/>
</dbReference>
<reference evidence="1 2" key="1">
    <citation type="submission" date="2024-09" db="EMBL/GenBank/DDBJ databases">
        <title>Chromosome-scale assembly of Riccia sorocarpa.</title>
        <authorList>
            <person name="Paukszto L."/>
        </authorList>
    </citation>
    <scope>NUCLEOTIDE SEQUENCE [LARGE SCALE GENOMIC DNA]</scope>
    <source>
        <strain evidence="1">LP-2024</strain>
        <tissue evidence="1">Aerial parts of the thallus</tissue>
    </source>
</reference>
<comment type="caution">
    <text evidence="1">The sequence shown here is derived from an EMBL/GenBank/DDBJ whole genome shotgun (WGS) entry which is preliminary data.</text>
</comment>
<accession>A0ABD3GVF9</accession>
<dbReference type="Proteomes" id="UP001633002">
    <property type="component" value="Unassembled WGS sequence"/>
</dbReference>
<dbReference type="AlphaFoldDB" id="A0ABD3GVF9"/>
<name>A0ABD3GVF9_9MARC</name>
<proteinExistence type="predicted"/>
<evidence type="ECO:0000313" key="2">
    <source>
        <dbReference type="Proteomes" id="UP001633002"/>
    </source>
</evidence>
<protein>
    <submittedName>
        <fullName evidence="1">Uncharacterized protein</fullName>
    </submittedName>
</protein>
<gene>
    <name evidence="1" type="ORF">R1sor_000429</name>
</gene>
<organism evidence="1 2">
    <name type="scientific">Riccia sorocarpa</name>
    <dbReference type="NCBI Taxonomy" id="122646"/>
    <lineage>
        <taxon>Eukaryota</taxon>
        <taxon>Viridiplantae</taxon>
        <taxon>Streptophyta</taxon>
        <taxon>Embryophyta</taxon>
        <taxon>Marchantiophyta</taxon>
        <taxon>Marchantiopsida</taxon>
        <taxon>Marchantiidae</taxon>
        <taxon>Marchantiales</taxon>
        <taxon>Ricciaceae</taxon>
        <taxon>Riccia</taxon>
    </lineage>
</organism>
<evidence type="ECO:0000313" key="1">
    <source>
        <dbReference type="EMBL" id="KAL3682407.1"/>
    </source>
</evidence>
<sequence length="222" mass="24963">MEGKIGEIFTTFSTEWKDQAVRAVVELIRTPPTSPPSSSYATFIQLKGLQDANSKLKEIVRTQHDQLTVLTAKHTKLQAAFRELETKAIVLETAYGMRAMSKEVKEFIFAQYVDTLKSKIEDVTRILELESLLESKGVPLPKRENVIFSSPFTEILRAQLEELSRVLLVEDSVDPTANILLVDEDRASLLAHVEAPPELASVIGELRTRVSGRELKFRRLLG</sequence>
<keyword evidence="2" id="KW-1185">Reference proteome</keyword>